<evidence type="ECO:0008006" key="3">
    <source>
        <dbReference type="Google" id="ProtNLM"/>
    </source>
</evidence>
<accession>A0A1W1UBR4</accession>
<dbReference type="Proteomes" id="UP000192582">
    <property type="component" value="Unassembled WGS sequence"/>
</dbReference>
<sequence>MGPRSAEEGQAALLALRRSRGSDVQASLRLFLPLLFALAQRHQLPDPEEAVHLALQDICTFCACWEKSGLPAHVWVAGIARQRFKTLGSSTLTVS</sequence>
<reference evidence="1 2" key="1">
    <citation type="submission" date="2017-04" db="EMBL/GenBank/DDBJ databases">
        <authorList>
            <person name="Afonso C.L."/>
            <person name="Miller P.J."/>
            <person name="Scott M.A."/>
            <person name="Spackman E."/>
            <person name="Goraichik I."/>
            <person name="Dimitrov K.M."/>
            <person name="Suarez D.L."/>
            <person name="Swayne D.E."/>
        </authorList>
    </citation>
    <scope>NUCLEOTIDE SEQUENCE [LARGE SCALE GENOMIC DNA]</scope>
    <source>
        <strain evidence="1 2">KR-140</strain>
    </source>
</reference>
<evidence type="ECO:0000313" key="1">
    <source>
        <dbReference type="EMBL" id="SMB78509.1"/>
    </source>
</evidence>
<gene>
    <name evidence="1" type="ORF">SAMN00790413_06687</name>
</gene>
<dbReference type="EMBL" id="FWWU01000002">
    <property type="protein sequence ID" value="SMB78509.1"/>
    <property type="molecule type" value="Genomic_DNA"/>
</dbReference>
<evidence type="ECO:0000313" key="2">
    <source>
        <dbReference type="Proteomes" id="UP000192582"/>
    </source>
</evidence>
<proteinExistence type="predicted"/>
<organism evidence="1 2">
    <name type="scientific">Deinococcus hopiensis KR-140</name>
    <dbReference type="NCBI Taxonomy" id="695939"/>
    <lineage>
        <taxon>Bacteria</taxon>
        <taxon>Thermotogati</taxon>
        <taxon>Deinococcota</taxon>
        <taxon>Deinococci</taxon>
        <taxon>Deinococcales</taxon>
        <taxon>Deinococcaceae</taxon>
        <taxon>Deinococcus</taxon>
    </lineage>
</organism>
<protein>
    <recommendedName>
        <fullName evidence="3">RNA polymerase sigma-70 factor, ECF subfamily</fullName>
    </recommendedName>
</protein>
<keyword evidence="2" id="KW-1185">Reference proteome</keyword>
<name>A0A1W1UBR4_9DEIO</name>
<dbReference type="AlphaFoldDB" id="A0A1W1UBR4"/>